<dbReference type="CDD" id="cd02440">
    <property type="entry name" value="AdoMet_MTases"/>
    <property type="match status" value="1"/>
</dbReference>
<evidence type="ECO:0000256" key="1">
    <source>
        <dbReference type="ARBA" id="ARBA00022603"/>
    </source>
</evidence>
<comment type="caution">
    <text evidence="4">The sequence shown here is derived from an EMBL/GenBank/DDBJ whole genome shotgun (WGS) entry which is preliminary data.</text>
</comment>
<dbReference type="SUPFAM" id="SSF53335">
    <property type="entry name" value="S-adenosyl-L-methionine-dependent methyltransferases"/>
    <property type="match status" value="1"/>
</dbReference>
<keyword evidence="5" id="KW-1185">Reference proteome</keyword>
<keyword evidence="2 4" id="KW-0808">Transferase</keyword>
<proteinExistence type="predicted"/>
<dbReference type="InterPro" id="IPR041698">
    <property type="entry name" value="Methyltransf_25"/>
</dbReference>
<dbReference type="PANTHER" id="PTHR43861:SF1">
    <property type="entry name" value="TRANS-ACONITATE 2-METHYLTRANSFERASE"/>
    <property type="match status" value="1"/>
</dbReference>
<evidence type="ECO:0000256" key="2">
    <source>
        <dbReference type="ARBA" id="ARBA00022679"/>
    </source>
</evidence>
<sequence>MGFMTEHHPHSATRDRQDYLPAAGLHSLLPAYDLLSRVLGTPAMHARLVDQAGLAPGQRVLEIGCGTGNLTIRAKREQPGAEVIGTDPDPRALVRAQRKAKGLSGIRFEQAYAQDLPHPDESFDRLLSALMLHHLDDGTRAAAAAEALRILRPGGRLHVVDVGGHMRKSDGRLGRMMMNNPHAARNSGDGIPNLLRAAGFECHEVASEPHRVIGRLTYYQATRPER</sequence>
<feature type="domain" description="Methyltransferase" evidence="3">
    <location>
        <begin position="60"/>
        <end position="155"/>
    </location>
</feature>
<accession>A0A7K0DL75</accession>
<dbReference type="Pfam" id="PF13649">
    <property type="entry name" value="Methyltransf_25"/>
    <property type="match status" value="1"/>
</dbReference>
<dbReference type="GO" id="GO:0032259">
    <property type="term" value="P:methylation"/>
    <property type="evidence" value="ECO:0007669"/>
    <property type="project" value="UniProtKB-KW"/>
</dbReference>
<name>A0A7K0DL75_9NOCA</name>
<gene>
    <name evidence="4" type="primary">ubiE_3</name>
    <name evidence="4" type="ORF">NRB56_21010</name>
</gene>
<dbReference type="EC" id="2.1.1.163" evidence="4"/>
<evidence type="ECO:0000259" key="3">
    <source>
        <dbReference type="Pfam" id="PF13649"/>
    </source>
</evidence>
<evidence type="ECO:0000313" key="4">
    <source>
        <dbReference type="EMBL" id="MQY26530.1"/>
    </source>
</evidence>
<dbReference type="Proteomes" id="UP000431401">
    <property type="component" value="Unassembled WGS sequence"/>
</dbReference>
<organism evidence="4 5">
    <name type="scientific">Nocardia aurantia</name>
    <dbReference type="NCBI Taxonomy" id="2585199"/>
    <lineage>
        <taxon>Bacteria</taxon>
        <taxon>Bacillati</taxon>
        <taxon>Actinomycetota</taxon>
        <taxon>Actinomycetes</taxon>
        <taxon>Mycobacteriales</taxon>
        <taxon>Nocardiaceae</taxon>
        <taxon>Nocardia</taxon>
    </lineage>
</organism>
<dbReference type="EMBL" id="WEGI01000004">
    <property type="protein sequence ID" value="MQY26530.1"/>
    <property type="molecule type" value="Genomic_DNA"/>
</dbReference>
<dbReference type="GO" id="GO:0043770">
    <property type="term" value="F:demethylmenaquinone methyltransferase activity"/>
    <property type="evidence" value="ECO:0007669"/>
    <property type="project" value="UniProtKB-EC"/>
</dbReference>
<dbReference type="Gene3D" id="3.40.50.150">
    <property type="entry name" value="Vaccinia Virus protein VP39"/>
    <property type="match status" value="1"/>
</dbReference>
<dbReference type="PANTHER" id="PTHR43861">
    <property type="entry name" value="TRANS-ACONITATE 2-METHYLTRANSFERASE-RELATED"/>
    <property type="match status" value="1"/>
</dbReference>
<dbReference type="AlphaFoldDB" id="A0A7K0DL75"/>
<keyword evidence="4" id="KW-0830">Ubiquinone</keyword>
<keyword evidence="1 4" id="KW-0489">Methyltransferase</keyword>
<protein>
    <submittedName>
        <fullName evidence="4">Ubiquinone/menaquinone biosynthesis C-methyltransferase UbiE</fullName>
        <ecNumber evidence="4">2.1.1.163</ecNumber>
    </submittedName>
</protein>
<reference evidence="4 5" key="1">
    <citation type="submission" date="2019-10" db="EMBL/GenBank/DDBJ databases">
        <title>Nocardia macrotermitis sp. nov. and Nocardia aurantia sp. nov., isolated from the gut of fungus growing-termite Macrotermes natalensis.</title>
        <authorList>
            <person name="Benndorf R."/>
            <person name="Schwitalla J."/>
            <person name="Martin K."/>
            <person name="De Beer W."/>
            <person name="Kaster A.-K."/>
            <person name="Vollmers J."/>
            <person name="Poulsen M."/>
            <person name="Beemelmanns C."/>
        </authorList>
    </citation>
    <scope>NUCLEOTIDE SEQUENCE [LARGE SCALE GENOMIC DNA]</scope>
    <source>
        <strain evidence="4 5">RB56</strain>
    </source>
</reference>
<dbReference type="InterPro" id="IPR029063">
    <property type="entry name" value="SAM-dependent_MTases_sf"/>
</dbReference>
<evidence type="ECO:0000313" key="5">
    <source>
        <dbReference type="Proteomes" id="UP000431401"/>
    </source>
</evidence>